<sequence length="630" mass="71286">MYKKILLIFALFILVNINFASSEFKKNETESANLKSLYASYLMKNNNNTKYNNNDNSNNTNIYNDSVTKNKSKNKNELTVGIIGGGIAGLYAGMLFIKSMIFDDLGIDYTILEANKERVGGRVYTHKFDDHKYSYTDLGAMRIPLTPLMDRIVSNQNYSLFSKLAKGGYQIPTVPFLISVNNEISYYNGIRVLKGSPVLNPSDPFNYSDSNNGGPGKGIPDEYANRTVDSLILPVFYQFINNLTVDFYNGFKQMLKYDSYSARDYLKTFHNYPNSVIEYIENLSTISGRLDQTSITELLMSVFDFSGEKFVCVEGGTGLIVKSMSQIIKKKVEMGSFVTKISKSFDKKNNEIDGLNVEVVRDSNFGGSDTEILKFKHVISTTTLPALQRIDTSDLKLPLKLKVAIRSLKYTGAIKLAINFKYRWWEDSEFMSGKPIRGGSSNTDLLLRQVVYPSYGINNGTKGVSGVLLASYSGGLESIRISSMIGKKDKERKLLNIVLRDLAEIHNVDLKKLKNLYKDHFFQSWDNDEFSSGAFALFSTSQYTELFPSTGQSHVDGRFHLSGELTSVHHAWMIGGLNSAYRSVDLILKNEGFEDLRIKLRNNWGTIEQAEYPSLDWYKYDSDINHYKLY</sequence>
<evidence type="ECO:0000313" key="3">
    <source>
        <dbReference type="EMBL" id="EAL71868.1"/>
    </source>
</evidence>
<accession>Q55B17</accession>
<protein>
    <recommendedName>
        <fullName evidence="2">Amine oxidase domain-containing protein</fullName>
    </recommendedName>
</protein>
<dbReference type="KEGG" id="ddi:DDB_G0271476"/>
<dbReference type="eggNOG" id="ENOG502QTMD">
    <property type="taxonomic scope" value="Eukaryota"/>
</dbReference>
<dbReference type="FunCoup" id="Q55B17">
    <property type="interactions" value="3"/>
</dbReference>
<dbReference type="HOGENOM" id="CLU_004498_8_1_1"/>
<evidence type="ECO:0000256" key="1">
    <source>
        <dbReference type="SAM" id="SignalP"/>
    </source>
</evidence>
<dbReference type="FunFam" id="1.10.405.10:FF:000025">
    <property type="entry name" value="Putative bifunctional amine oxidase DDB_G0291301"/>
    <property type="match status" value="1"/>
</dbReference>
<evidence type="ECO:0000313" key="4">
    <source>
        <dbReference type="Proteomes" id="UP000002195"/>
    </source>
</evidence>
<dbReference type="InterPro" id="IPR050281">
    <property type="entry name" value="Flavin_monoamine_oxidase"/>
</dbReference>
<dbReference type="GeneID" id="8617987"/>
<comment type="caution">
    <text evidence="3">The sequence shown here is derived from an EMBL/GenBank/DDBJ whole genome shotgun (WGS) entry which is preliminary data.</text>
</comment>
<feature type="signal peptide" evidence="1">
    <location>
        <begin position="1"/>
        <end position="22"/>
    </location>
</feature>
<dbReference type="dictyBase" id="DDB_G0271476"/>
<dbReference type="PaxDb" id="44689-DDB0216847"/>
<dbReference type="Gene3D" id="1.10.405.10">
    <property type="entry name" value="Guanine Nucleotide Dissociation Inhibitor, domain 1"/>
    <property type="match status" value="1"/>
</dbReference>
<dbReference type="VEuPathDB" id="AmoebaDB:DDB_G0271476"/>
<gene>
    <name evidence="3" type="ORF">DDB_G0271476</name>
</gene>
<dbReference type="SMR" id="Q55B17"/>
<name>Q55B17_DICDI</name>
<dbReference type="SUPFAM" id="SSF51905">
    <property type="entry name" value="FAD/NAD(P)-binding domain"/>
    <property type="match status" value="1"/>
</dbReference>
<organism evidence="3 4">
    <name type="scientific">Dictyostelium discoideum</name>
    <name type="common">Social amoeba</name>
    <dbReference type="NCBI Taxonomy" id="44689"/>
    <lineage>
        <taxon>Eukaryota</taxon>
        <taxon>Amoebozoa</taxon>
        <taxon>Evosea</taxon>
        <taxon>Eumycetozoa</taxon>
        <taxon>Dictyostelia</taxon>
        <taxon>Dictyosteliales</taxon>
        <taxon>Dictyosteliaceae</taxon>
        <taxon>Dictyostelium</taxon>
    </lineage>
</organism>
<dbReference type="Pfam" id="PF01593">
    <property type="entry name" value="Amino_oxidase"/>
    <property type="match status" value="1"/>
</dbReference>
<dbReference type="GO" id="GO:0009063">
    <property type="term" value="P:amino acid catabolic process"/>
    <property type="evidence" value="ECO:0000318"/>
    <property type="project" value="GO_Central"/>
</dbReference>
<dbReference type="PhylomeDB" id="Q55B17"/>
<dbReference type="PANTHER" id="PTHR10742:SF342">
    <property type="entry name" value="AMINE OXIDASE"/>
    <property type="match status" value="1"/>
</dbReference>
<feature type="domain" description="Amine oxidase" evidence="2">
    <location>
        <begin position="105"/>
        <end position="588"/>
    </location>
</feature>
<dbReference type="Proteomes" id="UP000002195">
    <property type="component" value="Unassembled WGS sequence"/>
</dbReference>
<feature type="chain" id="PRO_5004250496" description="Amine oxidase domain-containing protein" evidence="1">
    <location>
        <begin position="23"/>
        <end position="630"/>
    </location>
</feature>
<proteinExistence type="predicted"/>
<reference evidence="3 4" key="1">
    <citation type="journal article" date="2005" name="Nature">
        <title>The genome of the social amoeba Dictyostelium discoideum.</title>
        <authorList>
            <consortium name="The Dictyostelium discoideum Sequencing Consortium"/>
            <person name="Eichinger L."/>
            <person name="Pachebat J.A."/>
            <person name="Glockner G."/>
            <person name="Rajandream M.A."/>
            <person name="Sucgang R."/>
            <person name="Berriman M."/>
            <person name="Song J."/>
            <person name="Olsen R."/>
            <person name="Szafranski K."/>
            <person name="Xu Q."/>
            <person name="Tunggal B."/>
            <person name="Kummerfeld S."/>
            <person name="Madera M."/>
            <person name="Konfortov B.A."/>
            <person name="Rivero F."/>
            <person name="Bankier A.T."/>
            <person name="Lehmann R."/>
            <person name="Hamlin N."/>
            <person name="Davies R."/>
            <person name="Gaudet P."/>
            <person name="Fey P."/>
            <person name="Pilcher K."/>
            <person name="Chen G."/>
            <person name="Saunders D."/>
            <person name="Sodergren E."/>
            <person name="Davis P."/>
            <person name="Kerhornou A."/>
            <person name="Nie X."/>
            <person name="Hall N."/>
            <person name="Anjard C."/>
            <person name="Hemphill L."/>
            <person name="Bason N."/>
            <person name="Farbrother P."/>
            <person name="Desany B."/>
            <person name="Just E."/>
            <person name="Morio T."/>
            <person name="Rost R."/>
            <person name="Churcher C."/>
            <person name="Cooper J."/>
            <person name="Haydock S."/>
            <person name="van Driessche N."/>
            <person name="Cronin A."/>
            <person name="Goodhead I."/>
            <person name="Muzny D."/>
            <person name="Mourier T."/>
            <person name="Pain A."/>
            <person name="Lu M."/>
            <person name="Harper D."/>
            <person name="Lindsay R."/>
            <person name="Hauser H."/>
            <person name="James K."/>
            <person name="Quiles M."/>
            <person name="Madan Babu M."/>
            <person name="Saito T."/>
            <person name="Buchrieser C."/>
            <person name="Wardroper A."/>
            <person name="Felder M."/>
            <person name="Thangavelu M."/>
            <person name="Johnson D."/>
            <person name="Knights A."/>
            <person name="Loulseged H."/>
            <person name="Mungall K."/>
            <person name="Oliver K."/>
            <person name="Price C."/>
            <person name="Quail M.A."/>
            <person name="Urushihara H."/>
            <person name="Hernandez J."/>
            <person name="Rabbinowitsch E."/>
            <person name="Steffen D."/>
            <person name="Sanders M."/>
            <person name="Ma J."/>
            <person name="Kohara Y."/>
            <person name="Sharp S."/>
            <person name="Simmonds M."/>
            <person name="Spiegler S."/>
            <person name="Tivey A."/>
            <person name="Sugano S."/>
            <person name="White B."/>
            <person name="Walker D."/>
            <person name="Woodward J."/>
            <person name="Winckler T."/>
            <person name="Tanaka Y."/>
            <person name="Shaulsky G."/>
            <person name="Schleicher M."/>
            <person name="Weinstock G."/>
            <person name="Rosenthal A."/>
            <person name="Cox E.C."/>
            <person name="Chisholm R.L."/>
            <person name="Gibbs R."/>
            <person name="Loomis W.F."/>
            <person name="Platzer M."/>
            <person name="Kay R.R."/>
            <person name="Williams J."/>
            <person name="Dear P.H."/>
            <person name="Noegel A.A."/>
            <person name="Barrell B."/>
            <person name="Kuspa A."/>
        </authorList>
    </citation>
    <scope>NUCLEOTIDE SEQUENCE [LARGE SCALE GENOMIC DNA]</scope>
    <source>
        <strain evidence="3 4">AX4</strain>
    </source>
</reference>
<dbReference type="RefSeq" id="XP_645795.1">
    <property type="nucleotide sequence ID" value="XM_640703.1"/>
</dbReference>
<evidence type="ECO:0000259" key="2">
    <source>
        <dbReference type="Pfam" id="PF01593"/>
    </source>
</evidence>
<dbReference type="PANTHER" id="PTHR10742">
    <property type="entry name" value="FLAVIN MONOAMINE OXIDASE"/>
    <property type="match status" value="1"/>
</dbReference>
<dbReference type="GO" id="GO:0001716">
    <property type="term" value="F:L-amino-acid oxidase activity"/>
    <property type="evidence" value="ECO:0000318"/>
    <property type="project" value="GO_Central"/>
</dbReference>
<dbReference type="Gene3D" id="3.50.50.60">
    <property type="entry name" value="FAD/NAD(P)-binding domain"/>
    <property type="match status" value="1"/>
</dbReference>
<keyword evidence="1" id="KW-0732">Signal</keyword>
<dbReference type="InParanoid" id="Q55B17"/>
<dbReference type="EMBL" id="AAFI02000006">
    <property type="protein sequence ID" value="EAL71868.1"/>
    <property type="molecule type" value="Genomic_DNA"/>
</dbReference>
<dbReference type="SUPFAM" id="SSF54373">
    <property type="entry name" value="FAD-linked reductases, C-terminal domain"/>
    <property type="match status" value="1"/>
</dbReference>
<keyword evidence="4" id="KW-1185">Reference proteome</keyword>
<dbReference type="InterPro" id="IPR002937">
    <property type="entry name" value="Amino_oxidase"/>
</dbReference>
<dbReference type="InterPro" id="IPR036188">
    <property type="entry name" value="FAD/NAD-bd_sf"/>
</dbReference>
<dbReference type="Gene3D" id="3.90.660.10">
    <property type="match status" value="1"/>
</dbReference>
<dbReference type="Gene3D" id="1.10.10.1620">
    <property type="match status" value="1"/>
</dbReference>
<dbReference type="AlphaFoldDB" id="Q55B17"/>